<sequence>MRTRPLATYALVAINVAVYAICVAQARTGDFYGFVDSSVFNYSTLTPGDIADHEYWRLLTSGFLHLSPIHIGVNMISLYILGTMLEPILGTGRFLLIYLISLFGGSAAVAIFAGDNTATAGASGAIYGLMGAMLVIVLKLKAPAGQVIAIIAINLLLSITVPGISLVGHVGGLVFGALATALALYIPDLVIGRQTPTVPLRKRATGTAWAALVVALVVAVALGIAAPALR</sequence>
<dbReference type="AlphaFoldDB" id="A0A7M3SU91"/>
<dbReference type="InterPro" id="IPR050925">
    <property type="entry name" value="Rhomboid_protease_S54"/>
</dbReference>
<feature type="transmembrane region" description="Helical" evidence="7">
    <location>
        <begin position="94"/>
        <end position="114"/>
    </location>
</feature>
<evidence type="ECO:0000256" key="7">
    <source>
        <dbReference type="SAM" id="Phobius"/>
    </source>
</evidence>
<organism evidence="9 10">
    <name type="scientific">Gordonia crocea</name>
    <dbReference type="NCBI Taxonomy" id="589162"/>
    <lineage>
        <taxon>Bacteria</taxon>
        <taxon>Bacillati</taxon>
        <taxon>Actinomycetota</taxon>
        <taxon>Actinomycetes</taxon>
        <taxon>Mycobacteriales</taxon>
        <taxon>Gordoniaceae</taxon>
        <taxon>Gordonia</taxon>
    </lineage>
</organism>
<proteinExistence type="inferred from homology"/>
<feature type="transmembrane region" description="Helical" evidence="7">
    <location>
        <begin position="170"/>
        <end position="187"/>
    </location>
</feature>
<dbReference type="GO" id="GO:0016020">
    <property type="term" value="C:membrane"/>
    <property type="evidence" value="ECO:0007669"/>
    <property type="project" value="UniProtKB-SubCell"/>
</dbReference>
<dbReference type="Pfam" id="PF01694">
    <property type="entry name" value="Rhomboid"/>
    <property type="match status" value="1"/>
</dbReference>
<feature type="transmembrane region" description="Helical" evidence="7">
    <location>
        <begin position="147"/>
        <end position="164"/>
    </location>
</feature>
<dbReference type="InterPro" id="IPR022764">
    <property type="entry name" value="Peptidase_S54_rhomboid_dom"/>
</dbReference>
<feature type="transmembrane region" description="Helical" evidence="7">
    <location>
        <begin position="63"/>
        <end position="82"/>
    </location>
</feature>
<gene>
    <name evidence="9" type="ORF">nbrc107697_02540</name>
</gene>
<dbReference type="Proteomes" id="UP000444980">
    <property type="component" value="Unassembled WGS sequence"/>
</dbReference>
<feature type="transmembrane region" description="Helical" evidence="7">
    <location>
        <begin position="208"/>
        <end position="229"/>
    </location>
</feature>
<reference evidence="10" key="1">
    <citation type="submission" date="2019-06" db="EMBL/GenBank/DDBJ databases">
        <title>Gordonia isolated from sludge of a wastewater treatment plant.</title>
        <authorList>
            <person name="Tamura T."/>
            <person name="Aoyama K."/>
            <person name="Kang Y."/>
            <person name="Saito S."/>
            <person name="Akiyama N."/>
            <person name="Yazawa K."/>
            <person name="Gonoi T."/>
            <person name="Mikami Y."/>
        </authorList>
    </citation>
    <scope>NUCLEOTIDE SEQUENCE [LARGE SCALE GENOMIC DNA]</scope>
    <source>
        <strain evidence="10">NBRC 107697</strain>
    </source>
</reference>
<evidence type="ECO:0000256" key="5">
    <source>
        <dbReference type="ARBA" id="ARBA00022989"/>
    </source>
</evidence>
<dbReference type="PANTHER" id="PTHR43731">
    <property type="entry name" value="RHOMBOID PROTEASE"/>
    <property type="match status" value="1"/>
</dbReference>
<keyword evidence="3 7" id="KW-0812">Transmembrane</keyword>
<dbReference type="SUPFAM" id="SSF144091">
    <property type="entry name" value="Rhomboid-like"/>
    <property type="match status" value="1"/>
</dbReference>
<evidence type="ECO:0000256" key="3">
    <source>
        <dbReference type="ARBA" id="ARBA00022692"/>
    </source>
</evidence>
<evidence type="ECO:0000256" key="6">
    <source>
        <dbReference type="ARBA" id="ARBA00023136"/>
    </source>
</evidence>
<protein>
    <recommendedName>
        <fullName evidence="8">Peptidase S54 rhomboid domain-containing protein</fullName>
    </recommendedName>
</protein>
<feature type="domain" description="Peptidase S54 rhomboid" evidence="8">
    <location>
        <begin position="53"/>
        <end position="184"/>
    </location>
</feature>
<evidence type="ECO:0000313" key="9">
    <source>
        <dbReference type="EMBL" id="GED96215.1"/>
    </source>
</evidence>
<dbReference type="PANTHER" id="PTHR43731:SF14">
    <property type="entry name" value="PRESENILIN-ASSOCIATED RHOMBOID-LIKE PROTEIN, MITOCHONDRIAL"/>
    <property type="match status" value="1"/>
</dbReference>
<keyword evidence="5 7" id="KW-1133">Transmembrane helix</keyword>
<comment type="caution">
    <text evidence="9">The sequence shown here is derived from an EMBL/GenBank/DDBJ whole genome shotgun (WGS) entry which is preliminary data.</text>
</comment>
<dbReference type="Gene3D" id="1.20.1540.10">
    <property type="entry name" value="Rhomboid-like"/>
    <property type="match status" value="1"/>
</dbReference>
<evidence type="ECO:0000256" key="4">
    <source>
        <dbReference type="ARBA" id="ARBA00022801"/>
    </source>
</evidence>
<feature type="transmembrane region" description="Helical" evidence="7">
    <location>
        <begin position="120"/>
        <end position="140"/>
    </location>
</feature>
<dbReference type="InterPro" id="IPR035952">
    <property type="entry name" value="Rhomboid-like_sf"/>
</dbReference>
<dbReference type="EMBL" id="BJOU01000001">
    <property type="protein sequence ID" value="GED96215.1"/>
    <property type="molecule type" value="Genomic_DNA"/>
</dbReference>
<evidence type="ECO:0000259" key="8">
    <source>
        <dbReference type="Pfam" id="PF01694"/>
    </source>
</evidence>
<accession>A0A7M3SU91</accession>
<dbReference type="GO" id="GO:0004252">
    <property type="term" value="F:serine-type endopeptidase activity"/>
    <property type="evidence" value="ECO:0007669"/>
    <property type="project" value="InterPro"/>
</dbReference>
<evidence type="ECO:0000313" key="10">
    <source>
        <dbReference type="Proteomes" id="UP000444980"/>
    </source>
</evidence>
<keyword evidence="4" id="KW-0378">Hydrolase</keyword>
<keyword evidence="10" id="KW-1185">Reference proteome</keyword>
<evidence type="ECO:0000256" key="2">
    <source>
        <dbReference type="ARBA" id="ARBA00009045"/>
    </source>
</evidence>
<comment type="subcellular location">
    <subcellularLocation>
        <location evidence="1">Membrane</location>
        <topology evidence="1">Multi-pass membrane protein</topology>
    </subcellularLocation>
</comment>
<comment type="similarity">
    <text evidence="2">Belongs to the peptidase S54 family.</text>
</comment>
<name>A0A7M3SU91_9ACTN</name>
<evidence type="ECO:0000256" key="1">
    <source>
        <dbReference type="ARBA" id="ARBA00004141"/>
    </source>
</evidence>
<keyword evidence="6 7" id="KW-0472">Membrane</keyword>